<evidence type="ECO:0000256" key="1">
    <source>
        <dbReference type="SAM" id="Phobius"/>
    </source>
</evidence>
<feature type="transmembrane region" description="Helical" evidence="1">
    <location>
        <begin position="6"/>
        <end position="25"/>
    </location>
</feature>
<feature type="transmembrane region" description="Helical" evidence="1">
    <location>
        <begin position="69"/>
        <end position="87"/>
    </location>
</feature>
<dbReference type="Proteomes" id="UP000824175">
    <property type="component" value="Unassembled WGS sequence"/>
</dbReference>
<reference evidence="2" key="1">
    <citation type="submission" date="2020-10" db="EMBL/GenBank/DDBJ databases">
        <authorList>
            <person name="Gilroy R."/>
        </authorList>
    </citation>
    <scope>NUCLEOTIDE SEQUENCE</scope>
    <source>
        <strain evidence="2">CHK195-11698</strain>
    </source>
</reference>
<comment type="caution">
    <text evidence="2">The sequence shown here is derived from an EMBL/GenBank/DDBJ whole genome shotgun (WGS) entry which is preliminary data.</text>
</comment>
<dbReference type="Pfam" id="PF10066">
    <property type="entry name" value="DUF2304"/>
    <property type="match status" value="1"/>
</dbReference>
<dbReference type="EMBL" id="DVMJ01000077">
    <property type="protein sequence ID" value="HIU14191.1"/>
    <property type="molecule type" value="Genomic_DNA"/>
</dbReference>
<evidence type="ECO:0000313" key="3">
    <source>
        <dbReference type="Proteomes" id="UP000824175"/>
    </source>
</evidence>
<dbReference type="InterPro" id="IPR019277">
    <property type="entry name" value="DUF2304"/>
</dbReference>
<gene>
    <name evidence="2" type="ORF">IAD15_09005</name>
</gene>
<accession>A0A9D1HQ75</accession>
<feature type="transmembrane region" description="Helical" evidence="1">
    <location>
        <begin position="37"/>
        <end position="57"/>
    </location>
</feature>
<reference evidence="2" key="2">
    <citation type="journal article" date="2021" name="PeerJ">
        <title>Extensive microbial diversity within the chicken gut microbiome revealed by metagenomics and culture.</title>
        <authorList>
            <person name="Gilroy R."/>
            <person name="Ravi A."/>
            <person name="Getino M."/>
            <person name="Pursley I."/>
            <person name="Horton D.L."/>
            <person name="Alikhan N.F."/>
            <person name="Baker D."/>
            <person name="Gharbi K."/>
            <person name="Hall N."/>
            <person name="Watson M."/>
            <person name="Adriaenssens E.M."/>
            <person name="Foster-Nyarko E."/>
            <person name="Jarju S."/>
            <person name="Secka A."/>
            <person name="Antonio M."/>
            <person name="Oren A."/>
            <person name="Chaudhuri R.R."/>
            <person name="La Ragione R."/>
            <person name="Hildebrand F."/>
            <person name="Pallen M.J."/>
        </authorList>
    </citation>
    <scope>NUCLEOTIDE SEQUENCE</scope>
    <source>
        <strain evidence="2">CHK195-11698</strain>
    </source>
</reference>
<name>A0A9D1HQ75_9FIRM</name>
<dbReference type="AlphaFoldDB" id="A0A9D1HQ75"/>
<organism evidence="2 3">
    <name type="scientific">Candidatus Fimiplasma intestinipullorum</name>
    <dbReference type="NCBI Taxonomy" id="2840825"/>
    <lineage>
        <taxon>Bacteria</taxon>
        <taxon>Bacillati</taxon>
        <taxon>Bacillota</taxon>
        <taxon>Clostridia</taxon>
        <taxon>Eubacteriales</taxon>
        <taxon>Candidatus Fimiplasma</taxon>
    </lineage>
</organism>
<sequence length="113" mass="12724">MKTSLICFLCICVVLFLVLVFRSLMHQKISVKQGLRWFGVVAVMAIALAFPGLSSTISNFLGFEITSNMIFIVGFFALLFMTYFMSVELTQQKKSIALLSQELSILKAKDEKK</sequence>
<proteinExistence type="predicted"/>
<keyword evidence="1" id="KW-0472">Membrane</keyword>
<protein>
    <submittedName>
        <fullName evidence="2">DUF2304 domain-containing protein</fullName>
    </submittedName>
</protein>
<keyword evidence="1" id="KW-1133">Transmembrane helix</keyword>
<evidence type="ECO:0000313" key="2">
    <source>
        <dbReference type="EMBL" id="HIU14191.1"/>
    </source>
</evidence>
<keyword evidence="1" id="KW-0812">Transmembrane</keyword>